<keyword evidence="3" id="KW-1185">Reference proteome</keyword>
<sequence length="332" mass="36745">MLSTQVSLLDDQRYLDGHFVNRRNQKLFYCAAFPPPSVPLRAVVLFLHGIGEHSLRFAHVYRHLCRTGYGVIAYDMLGHGQSACEVPGLRAHGSAFHYFVDDTNDFVATAQQVVYREMLPQETAAPPPLVIMGISFGALVALNTILSGVHRFDGCVVASPAIAVELTPALRVIEMVAMPLVWLLPTARLVAGVNFQGLTRDSTFLTNYMTDPLNVTDNLTMLMAVQVASGMKQLQGNEQIEDHESAFSRVPLLVLQGTEDKVTSVQVVKDFVSRAAVKDKELKLFQGLFHCLWNEPEKQQVMEYASNWLDKRFAAPSVVPDAEPTTSLTSKI</sequence>
<dbReference type="InterPro" id="IPR022742">
    <property type="entry name" value="Hydrolase_4"/>
</dbReference>
<accession>A0AAV0V232</accession>
<dbReference type="InterPro" id="IPR051044">
    <property type="entry name" value="MAG_DAG_Lipase"/>
</dbReference>
<evidence type="ECO:0000313" key="3">
    <source>
        <dbReference type="Proteomes" id="UP001162031"/>
    </source>
</evidence>
<dbReference type="FunFam" id="3.40.50.1820:FF:000117">
    <property type="entry name" value="Monoglyceride lipase, putative"/>
    <property type="match status" value="1"/>
</dbReference>
<dbReference type="SUPFAM" id="SSF53474">
    <property type="entry name" value="alpha/beta-Hydrolases"/>
    <property type="match status" value="1"/>
</dbReference>
<reference evidence="2" key="1">
    <citation type="submission" date="2022-12" db="EMBL/GenBank/DDBJ databases">
        <authorList>
            <person name="Webb A."/>
        </authorList>
    </citation>
    <scope>NUCLEOTIDE SEQUENCE</scope>
    <source>
        <strain evidence="2">Hp1</strain>
    </source>
</reference>
<protein>
    <recommendedName>
        <fullName evidence="1">Serine aminopeptidase S33 domain-containing protein</fullName>
    </recommendedName>
</protein>
<proteinExistence type="predicted"/>
<dbReference type="Proteomes" id="UP001162031">
    <property type="component" value="Unassembled WGS sequence"/>
</dbReference>
<evidence type="ECO:0000259" key="1">
    <source>
        <dbReference type="Pfam" id="PF12146"/>
    </source>
</evidence>
<dbReference type="InterPro" id="IPR029058">
    <property type="entry name" value="AB_hydrolase_fold"/>
</dbReference>
<gene>
    <name evidence="2" type="ORF">HBR001_LOCUS9393</name>
</gene>
<name>A0AAV0V232_HYABA</name>
<comment type="caution">
    <text evidence="2">The sequence shown here is derived from an EMBL/GenBank/DDBJ whole genome shotgun (WGS) entry which is preliminary data.</text>
</comment>
<dbReference type="Pfam" id="PF12146">
    <property type="entry name" value="Hydrolase_4"/>
    <property type="match status" value="1"/>
</dbReference>
<evidence type="ECO:0000313" key="2">
    <source>
        <dbReference type="EMBL" id="CAI5743270.1"/>
    </source>
</evidence>
<dbReference type="AlphaFoldDB" id="A0AAV0V232"/>
<dbReference type="EMBL" id="CANTFL010001487">
    <property type="protein sequence ID" value="CAI5743270.1"/>
    <property type="molecule type" value="Genomic_DNA"/>
</dbReference>
<dbReference type="PANTHER" id="PTHR11614">
    <property type="entry name" value="PHOSPHOLIPASE-RELATED"/>
    <property type="match status" value="1"/>
</dbReference>
<organism evidence="2 3">
    <name type="scientific">Hyaloperonospora brassicae</name>
    <name type="common">Brassica downy mildew</name>
    <name type="synonym">Peronospora brassicae</name>
    <dbReference type="NCBI Taxonomy" id="162125"/>
    <lineage>
        <taxon>Eukaryota</taxon>
        <taxon>Sar</taxon>
        <taxon>Stramenopiles</taxon>
        <taxon>Oomycota</taxon>
        <taxon>Peronosporomycetes</taxon>
        <taxon>Peronosporales</taxon>
        <taxon>Peronosporaceae</taxon>
        <taxon>Hyaloperonospora</taxon>
    </lineage>
</organism>
<feature type="domain" description="Serine aminopeptidase S33" evidence="1">
    <location>
        <begin position="40"/>
        <end position="297"/>
    </location>
</feature>
<dbReference type="Gene3D" id="3.40.50.1820">
    <property type="entry name" value="alpha/beta hydrolase"/>
    <property type="match status" value="1"/>
</dbReference>